<name>A0A1I7SKD1_BURXY</name>
<dbReference type="AlphaFoldDB" id="A0A1I7SKD1"/>
<dbReference type="InterPro" id="IPR029058">
    <property type="entry name" value="AB_hydrolase_fold"/>
</dbReference>
<evidence type="ECO:0000313" key="3">
    <source>
        <dbReference type="Proteomes" id="UP000095284"/>
    </source>
</evidence>
<sequence>MTTLHKLLSLLLISAVFAHPKPKPDPREHGDSADPTNIQVHTANGPVIGFVEKLDAINRRRGPIEEANIFLGIPFAKPPVGTLRFE</sequence>
<feature type="domain" description="Carboxylesterase type B" evidence="2">
    <location>
        <begin position="39"/>
        <end position="86"/>
    </location>
</feature>
<protein>
    <submittedName>
        <fullName evidence="4">COesterase domain-containing protein</fullName>
    </submittedName>
</protein>
<reference evidence="4" key="1">
    <citation type="submission" date="2016-11" db="UniProtKB">
        <authorList>
            <consortium name="WormBaseParasite"/>
        </authorList>
    </citation>
    <scope>IDENTIFICATION</scope>
</reference>
<feature type="signal peptide" evidence="1">
    <location>
        <begin position="1"/>
        <end position="18"/>
    </location>
</feature>
<feature type="chain" id="PRO_5009306275" evidence="1">
    <location>
        <begin position="19"/>
        <end position="86"/>
    </location>
</feature>
<proteinExistence type="predicted"/>
<dbReference type="WBParaSite" id="BXY_1351100.1">
    <property type="protein sequence ID" value="BXY_1351100.1"/>
    <property type="gene ID" value="BXY_1351100"/>
</dbReference>
<organism evidence="3 4">
    <name type="scientific">Bursaphelenchus xylophilus</name>
    <name type="common">Pinewood nematode worm</name>
    <name type="synonym">Aphelenchoides xylophilus</name>
    <dbReference type="NCBI Taxonomy" id="6326"/>
    <lineage>
        <taxon>Eukaryota</taxon>
        <taxon>Metazoa</taxon>
        <taxon>Ecdysozoa</taxon>
        <taxon>Nematoda</taxon>
        <taxon>Chromadorea</taxon>
        <taxon>Rhabditida</taxon>
        <taxon>Tylenchina</taxon>
        <taxon>Tylenchomorpha</taxon>
        <taxon>Aphelenchoidea</taxon>
        <taxon>Aphelenchoididae</taxon>
        <taxon>Bursaphelenchus</taxon>
    </lineage>
</organism>
<dbReference type="Proteomes" id="UP000095284">
    <property type="component" value="Unplaced"/>
</dbReference>
<evidence type="ECO:0000259" key="2">
    <source>
        <dbReference type="Pfam" id="PF00135"/>
    </source>
</evidence>
<dbReference type="Gene3D" id="3.40.50.1820">
    <property type="entry name" value="alpha/beta hydrolase"/>
    <property type="match status" value="1"/>
</dbReference>
<dbReference type="Pfam" id="PF00135">
    <property type="entry name" value="COesterase"/>
    <property type="match status" value="1"/>
</dbReference>
<accession>A0A1I7SKD1</accession>
<evidence type="ECO:0000313" key="4">
    <source>
        <dbReference type="WBParaSite" id="BXY_1351100.1"/>
    </source>
</evidence>
<keyword evidence="1" id="KW-0732">Signal</keyword>
<dbReference type="InterPro" id="IPR002018">
    <property type="entry name" value="CarbesteraseB"/>
</dbReference>
<evidence type="ECO:0000256" key="1">
    <source>
        <dbReference type="SAM" id="SignalP"/>
    </source>
</evidence>
<dbReference type="SUPFAM" id="SSF53474">
    <property type="entry name" value="alpha/beta-Hydrolases"/>
    <property type="match status" value="1"/>
</dbReference>